<keyword evidence="4" id="KW-1185">Reference proteome</keyword>
<proteinExistence type="predicted"/>
<dbReference type="PANTHER" id="PTHR12286:SF5">
    <property type="entry name" value="SACCHAROPINE DEHYDROGENASE-LIKE OXIDOREDUCTASE"/>
    <property type="match status" value="1"/>
</dbReference>
<evidence type="ECO:0000313" key="3">
    <source>
        <dbReference type="EMBL" id="CCI51408.1"/>
    </source>
</evidence>
<dbReference type="SUPFAM" id="SSF51735">
    <property type="entry name" value="NAD(P)-binding Rossmann-fold domains"/>
    <property type="match status" value="1"/>
</dbReference>
<name>A0A077M9Q5_9MICO</name>
<feature type="region of interest" description="Disordered" evidence="1">
    <location>
        <begin position="421"/>
        <end position="468"/>
    </location>
</feature>
<comment type="caution">
    <text evidence="3">The sequence shown here is derived from an EMBL/GenBank/DDBJ whole genome shotgun (WGS) entry which is preliminary data.</text>
</comment>
<dbReference type="InterPro" id="IPR051276">
    <property type="entry name" value="Saccharopine_DH-like_oxidrdct"/>
</dbReference>
<dbReference type="PANTHER" id="PTHR12286">
    <property type="entry name" value="SACCHAROPINE DEHYDROGENASE-LIKE OXIDOREDUCTASE"/>
    <property type="match status" value="1"/>
</dbReference>
<gene>
    <name evidence="3" type="ORF">BN13_1000004</name>
</gene>
<protein>
    <submittedName>
        <fullName evidence="3">Trans-acting enoyl reductase</fullName>
        <ecNumber evidence="3">1.3.1.-</ecNumber>
    </submittedName>
</protein>
<organism evidence="3 4">
    <name type="scientific">Nostocoides jenkinsii Ben 74</name>
    <dbReference type="NCBI Taxonomy" id="1193518"/>
    <lineage>
        <taxon>Bacteria</taxon>
        <taxon>Bacillati</taxon>
        <taxon>Actinomycetota</taxon>
        <taxon>Actinomycetes</taxon>
        <taxon>Micrococcales</taxon>
        <taxon>Intrasporangiaceae</taxon>
        <taxon>Nostocoides</taxon>
    </lineage>
</organism>
<sequence length="468" mass="48198">MTSASRTYDLVLFGASGFVGALTANHLAEHAPEGARIALAGRSRAKVESVRATLPAVAHDWPIVEADASDPEAMRELAESTKVIVTTVGPYARYGLPVVAACAAAGTHYADLTGEVLFVRESADSYHEVAKASGAKITHACGFDSIPSDLGVWLTAEQARADGAGELTQTTLYVRSLRGGFSGGTIDSMRQQAIEMADPASAKIVNDPYGLSPDRSAEPSSGKRKKAKATGPLDVVKGLVTSAPVRRSADGHWLGPFVMAAFNTRIVRRSNALLGHAYGRGFRYQEVMDFGTSLTSPVMATGFTAGLLGVVGGMRIPATRSLLGYVLPKPGEGPSPEAQKNGRFKMEIDAATTSGARYRTIFGAKADPGYSGTAIMLGEAALSLAFDDLPPMAGVLTPATAIGEALADRLRAQNFTIRTEAVGSAPEASSASEGSGAEASSASEDSGVEASSAPNGSGAEASSAPEAS</sequence>
<feature type="region of interest" description="Disordered" evidence="1">
    <location>
        <begin position="206"/>
        <end position="229"/>
    </location>
</feature>
<dbReference type="GO" id="GO:0005886">
    <property type="term" value="C:plasma membrane"/>
    <property type="evidence" value="ECO:0007669"/>
    <property type="project" value="TreeGrafter"/>
</dbReference>
<evidence type="ECO:0000313" key="4">
    <source>
        <dbReference type="Proteomes" id="UP000035720"/>
    </source>
</evidence>
<evidence type="ECO:0000256" key="1">
    <source>
        <dbReference type="SAM" id="MobiDB-lite"/>
    </source>
</evidence>
<dbReference type="Gene3D" id="3.40.50.720">
    <property type="entry name" value="NAD(P)-binding Rossmann-like Domain"/>
    <property type="match status" value="1"/>
</dbReference>
<dbReference type="EC" id="1.3.1.-" evidence="3"/>
<dbReference type="GO" id="GO:0016491">
    <property type="term" value="F:oxidoreductase activity"/>
    <property type="evidence" value="ECO:0007669"/>
    <property type="project" value="UniProtKB-KW"/>
</dbReference>
<dbReference type="EMBL" id="CAJC01000003">
    <property type="protein sequence ID" value="CCI51408.1"/>
    <property type="molecule type" value="Genomic_DNA"/>
</dbReference>
<evidence type="ECO:0000259" key="2">
    <source>
        <dbReference type="Pfam" id="PF03435"/>
    </source>
</evidence>
<dbReference type="InterPro" id="IPR005097">
    <property type="entry name" value="Sacchrp_dh_NADP-bd"/>
</dbReference>
<feature type="domain" description="Saccharopine dehydrogenase NADP binding" evidence="2">
    <location>
        <begin position="11"/>
        <end position="134"/>
    </location>
</feature>
<dbReference type="Proteomes" id="UP000035720">
    <property type="component" value="Unassembled WGS sequence"/>
</dbReference>
<dbReference type="InterPro" id="IPR036291">
    <property type="entry name" value="NAD(P)-bd_dom_sf"/>
</dbReference>
<dbReference type="AlphaFoldDB" id="A0A077M9Q5"/>
<accession>A0A077M9Q5</accession>
<dbReference type="GO" id="GO:0009247">
    <property type="term" value="P:glycolipid biosynthetic process"/>
    <property type="evidence" value="ECO:0007669"/>
    <property type="project" value="TreeGrafter"/>
</dbReference>
<dbReference type="RefSeq" id="WP_084733777.1">
    <property type="nucleotide sequence ID" value="NZ_HF571038.1"/>
</dbReference>
<dbReference type="OrthoDB" id="4369409at2"/>
<dbReference type="Pfam" id="PF03435">
    <property type="entry name" value="Sacchrp_dh_NADP"/>
    <property type="match status" value="1"/>
</dbReference>
<reference evidence="3 4" key="1">
    <citation type="journal article" date="2013" name="ISME J.">
        <title>A metabolic model for members of the genus Tetrasphaera involved in enhanced biological phosphorus removal.</title>
        <authorList>
            <person name="Kristiansen R."/>
            <person name="Nguyen H.T.T."/>
            <person name="Saunders A.M."/>
            <person name="Nielsen J.L."/>
            <person name="Wimmer R."/>
            <person name="Le V.Q."/>
            <person name="McIlroy S.J."/>
            <person name="Petrovski S."/>
            <person name="Seviour R.J."/>
            <person name="Calteau A."/>
            <person name="Nielsen K.L."/>
            <person name="Nielsen P.H."/>
        </authorList>
    </citation>
    <scope>NUCLEOTIDE SEQUENCE [LARGE SCALE GENOMIC DNA]</scope>
    <source>
        <strain evidence="3 4">Ben 74</strain>
    </source>
</reference>
<keyword evidence="3" id="KW-0560">Oxidoreductase</keyword>
<dbReference type="STRING" id="1193518.BN13_1000004"/>